<evidence type="ECO:0000313" key="10">
    <source>
        <dbReference type="Proteomes" id="UP000276133"/>
    </source>
</evidence>
<gene>
    <name evidence="9" type="ORF">BpHYR1_007576</name>
</gene>
<keyword evidence="6" id="KW-1133">Transmembrane helix</keyword>
<keyword evidence="6 9" id="KW-0812">Transmembrane</keyword>
<keyword evidence="1 5" id="KW-0245">EGF-like domain</keyword>
<dbReference type="PROSITE" id="PS50026">
    <property type="entry name" value="EGF_3"/>
    <property type="match status" value="2"/>
</dbReference>
<feature type="transmembrane region" description="Helical" evidence="6">
    <location>
        <begin position="161"/>
        <end position="182"/>
    </location>
</feature>
<dbReference type="FunFam" id="2.10.25.10:FF:000095">
    <property type="entry name" value="Notch, isoform B"/>
    <property type="match status" value="1"/>
</dbReference>
<evidence type="ECO:0000256" key="3">
    <source>
        <dbReference type="ARBA" id="ARBA00022737"/>
    </source>
</evidence>
<dbReference type="GO" id="GO:0045197">
    <property type="term" value="P:establishment or maintenance of epithelial cell apical/basal polarity"/>
    <property type="evidence" value="ECO:0007669"/>
    <property type="project" value="TreeGrafter"/>
</dbReference>
<evidence type="ECO:0000259" key="8">
    <source>
        <dbReference type="PROSITE" id="PS50026"/>
    </source>
</evidence>
<feature type="domain" description="EGF-like" evidence="8">
    <location>
        <begin position="111"/>
        <end position="147"/>
    </location>
</feature>
<sequence length="271" mass="29925">MILQNILISALIIAIKTDAQFDGCKSNPCLNGATCIYILEKSTTYECICPPGFSGPNCDQKKSFDSEEDYSKESDRSMDKECLNGGKFVRSGLPCSCPNGYSGSKCEIYSSNRYCTSTTCLNDGICHQYGSGLKCQCQGFYYGPRCEYIRSYSYSRRTTGISSFSSLLMIIGLIALIAYCFCFKQKRNETGPFLTGNNGFSGVVLRQGAAPCPFPQTPYFNPNPLGSNFSYPTNVSILNPLPRTQIPDPEEASRINQAPPSYEEVLNMRKT</sequence>
<dbReference type="STRING" id="10195.A0A3M7R161"/>
<dbReference type="GO" id="GO:0007157">
    <property type="term" value="P:heterophilic cell-cell adhesion via plasma membrane cell adhesion molecules"/>
    <property type="evidence" value="ECO:0007669"/>
    <property type="project" value="TreeGrafter"/>
</dbReference>
<evidence type="ECO:0000256" key="7">
    <source>
        <dbReference type="SAM" id="SignalP"/>
    </source>
</evidence>
<dbReference type="Pfam" id="PF00008">
    <property type="entry name" value="EGF"/>
    <property type="match status" value="1"/>
</dbReference>
<keyword evidence="6" id="KW-0472">Membrane</keyword>
<dbReference type="Gene3D" id="2.10.25.10">
    <property type="entry name" value="Laminin"/>
    <property type="match status" value="3"/>
</dbReference>
<evidence type="ECO:0000256" key="2">
    <source>
        <dbReference type="ARBA" id="ARBA00022729"/>
    </source>
</evidence>
<keyword evidence="10" id="KW-1185">Reference proteome</keyword>
<keyword evidence="4 5" id="KW-1015">Disulfide bond</keyword>
<dbReference type="AlphaFoldDB" id="A0A3M7R161"/>
<name>A0A3M7R161_BRAPC</name>
<dbReference type="InterPro" id="IPR051022">
    <property type="entry name" value="Notch_Cell-Fate_Det"/>
</dbReference>
<dbReference type="SMART" id="SM00181">
    <property type="entry name" value="EGF"/>
    <property type="match status" value="3"/>
</dbReference>
<evidence type="ECO:0000256" key="4">
    <source>
        <dbReference type="ARBA" id="ARBA00023157"/>
    </source>
</evidence>
<comment type="caution">
    <text evidence="5">Lacks conserved residue(s) required for the propagation of feature annotation.</text>
</comment>
<feature type="signal peptide" evidence="7">
    <location>
        <begin position="1"/>
        <end position="19"/>
    </location>
</feature>
<evidence type="ECO:0000256" key="1">
    <source>
        <dbReference type="ARBA" id="ARBA00022536"/>
    </source>
</evidence>
<dbReference type="GO" id="GO:0005886">
    <property type="term" value="C:plasma membrane"/>
    <property type="evidence" value="ECO:0007669"/>
    <property type="project" value="TreeGrafter"/>
</dbReference>
<feature type="disulfide bond" evidence="5">
    <location>
        <begin position="49"/>
        <end position="58"/>
    </location>
</feature>
<comment type="caution">
    <text evidence="9">The sequence shown here is derived from an EMBL/GenBank/DDBJ whole genome shotgun (WGS) entry which is preliminary data.</text>
</comment>
<dbReference type="EMBL" id="REGN01004474">
    <property type="protein sequence ID" value="RNA17322.1"/>
    <property type="molecule type" value="Genomic_DNA"/>
</dbReference>
<feature type="chain" id="PRO_5017969927" evidence="7">
    <location>
        <begin position="20"/>
        <end position="271"/>
    </location>
</feature>
<feature type="domain" description="EGF-like" evidence="8">
    <location>
        <begin position="20"/>
        <end position="59"/>
    </location>
</feature>
<dbReference type="Proteomes" id="UP000276133">
    <property type="component" value="Unassembled WGS sequence"/>
</dbReference>
<feature type="disulfide bond" evidence="5">
    <location>
        <begin position="137"/>
        <end position="146"/>
    </location>
</feature>
<proteinExistence type="predicted"/>
<keyword evidence="2 7" id="KW-0732">Signal</keyword>
<evidence type="ECO:0000256" key="5">
    <source>
        <dbReference type="PROSITE-ProRule" id="PRU00076"/>
    </source>
</evidence>
<dbReference type="PROSITE" id="PS00022">
    <property type="entry name" value="EGF_1"/>
    <property type="match status" value="3"/>
</dbReference>
<dbReference type="PANTHER" id="PTHR24049">
    <property type="entry name" value="CRUMBS FAMILY MEMBER"/>
    <property type="match status" value="1"/>
</dbReference>
<dbReference type="OrthoDB" id="430340at2759"/>
<dbReference type="PROSITE" id="PS01186">
    <property type="entry name" value="EGF_2"/>
    <property type="match status" value="2"/>
</dbReference>
<protein>
    <submittedName>
        <fullName evidence="9">Notch-like transmembrane receptor LIN-12</fullName>
    </submittedName>
</protein>
<dbReference type="SUPFAM" id="SSF57196">
    <property type="entry name" value="EGF/Laminin"/>
    <property type="match status" value="3"/>
</dbReference>
<keyword evidence="3" id="KW-0677">Repeat</keyword>
<dbReference type="GO" id="GO:0032991">
    <property type="term" value="C:protein-containing complex"/>
    <property type="evidence" value="ECO:0007669"/>
    <property type="project" value="TreeGrafter"/>
</dbReference>
<reference evidence="9 10" key="1">
    <citation type="journal article" date="2018" name="Sci. Rep.">
        <title>Genomic signatures of local adaptation to the degree of environmental predictability in rotifers.</title>
        <authorList>
            <person name="Franch-Gras L."/>
            <person name="Hahn C."/>
            <person name="Garcia-Roger E.M."/>
            <person name="Carmona M.J."/>
            <person name="Serra M."/>
            <person name="Gomez A."/>
        </authorList>
    </citation>
    <scope>NUCLEOTIDE SEQUENCE [LARGE SCALE GENOMIC DNA]</scope>
    <source>
        <strain evidence="9">HYR1</strain>
    </source>
</reference>
<evidence type="ECO:0000256" key="6">
    <source>
        <dbReference type="SAM" id="Phobius"/>
    </source>
</evidence>
<keyword evidence="9" id="KW-0675">Receptor</keyword>
<dbReference type="CDD" id="cd00054">
    <property type="entry name" value="EGF_CA"/>
    <property type="match status" value="1"/>
</dbReference>
<dbReference type="InterPro" id="IPR000742">
    <property type="entry name" value="EGF"/>
</dbReference>
<organism evidence="9 10">
    <name type="scientific">Brachionus plicatilis</name>
    <name type="common">Marine rotifer</name>
    <name type="synonym">Brachionus muelleri</name>
    <dbReference type="NCBI Taxonomy" id="10195"/>
    <lineage>
        <taxon>Eukaryota</taxon>
        <taxon>Metazoa</taxon>
        <taxon>Spiralia</taxon>
        <taxon>Gnathifera</taxon>
        <taxon>Rotifera</taxon>
        <taxon>Eurotatoria</taxon>
        <taxon>Monogononta</taxon>
        <taxon>Pseudotrocha</taxon>
        <taxon>Ploima</taxon>
        <taxon>Brachionidae</taxon>
        <taxon>Brachionus</taxon>
    </lineage>
</organism>
<dbReference type="PANTHER" id="PTHR24049:SF22">
    <property type="entry name" value="DROSOPHILA CRUMBS HOMOLOG"/>
    <property type="match status" value="1"/>
</dbReference>
<accession>A0A3M7R161</accession>
<evidence type="ECO:0000313" key="9">
    <source>
        <dbReference type="EMBL" id="RNA17322.1"/>
    </source>
</evidence>